<accession>A0A8J6N7P1</accession>
<evidence type="ECO:0000256" key="7">
    <source>
        <dbReference type="PIRSR" id="PIRSR000216-1"/>
    </source>
</evidence>
<dbReference type="GO" id="GO:0051537">
    <property type="term" value="F:2 iron, 2 sulfur cluster binding"/>
    <property type="evidence" value="ECO:0007669"/>
    <property type="project" value="UniProtKB-KW"/>
</dbReference>
<dbReference type="AlphaFoldDB" id="A0A8J6N7P1"/>
<evidence type="ECO:0000313" key="9">
    <source>
        <dbReference type="Proteomes" id="UP000603545"/>
    </source>
</evidence>
<dbReference type="EMBL" id="JACNLL010000054">
    <property type="protein sequence ID" value="MBC8199487.1"/>
    <property type="molecule type" value="Genomic_DNA"/>
</dbReference>
<evidence type="ECO:0000313" key="8">
    <source>
        <dbReference type="EMBL" id="MBC8199487.1"/>
    </source>
</evidence>
<comment type="similarity">
    <text evidence="1">Belongs to the complex I 24 kDa subunit family.</text>
</comment>
<keyword evidence="2 7" id="KW-0001">2Fe-2S</keyword>
<evidence type="ECO:0000256" key="1">
    <source>
        <dbReference type="ARBA" id="ARBA00010643"/>
    </source>
</evidence>
<gene>
    <name evidence="8" type="ORF">H8E80_05510</name>
</gene>
<dbReference type="CDD" id="cd03064">
    <property type="entry name" value="TRX_Fd_NuoE"/>
    <property type="match status" value="1"/>
</dbReference>
<dbReference type="InterPro" id="IPR036249">
    <property type="entry name" value="Thioredoxin-like_sf"/>
</dbReference>
<sequence>MDIEKVDRILEEHEYRHSAIIGIMQDVQDIENYLPEETLRYISDKLELNLTKIFDVATFYKAFSLVPRGRHTIKVCCGTACHLAGAARNLDQVERTLHIKAEETTDDRMFSIETVNCLGACALAPVVVVDEDYYDAVKPGKIEKILSYYRSESER</sequence>
<name>A0A8J6N7P1_9BACT</name>
<dbReference type="Pfam" id="PF01257">
    <property type="entry name" value="2Fe-2S_thioredx"/>
    <property type="match status" value="1"/>
</dbReference>
<keyword evidence="3 7" id="KW-0479">Metal-binding</keyword>
<evidence type="ECO:0000256" key="5">
    <source>
        <dbReference type="ARBA" id="ARBA00023014"/>
    </source>
</evidence>
<dbReference type="InterPro" id="IPR041921">
    <property type="entry name" value="NuoE_N"/>
</dbReference>
<dbReference type="SUPFAM" id="SSF52833">
    <property type="entry name" value="Thioredoxin-like"/>
    <property type="match status" value="1"/>
</dbReference>
<keyword evidence="5 7" id="KW-0411">Iron-sulfur</keyword>
<dbReference type="Gene3D" id="3.40.30.10">
    <property type="entry name" value="Glutaredoxin"/>
    <property type="match status" value="1"/>
</dbReference>
<organism evidence="8 9">
    <name type="scientific">Candidatus Desulfaltia bathyphila</name>
    <dbReference type="NCBI Taxonomy" id="2841697"/>
    <lineage>
        <taxon>Bacteria</taxon>
        <taxon>Pseudomonadati</taxon>
        <taxon>Thermodesulfobacteriota</taxon>
        <taxon>Desulfobacteria</taxon>
        <taxon>Desulfobacterales</taxon>
        <taxon>Desulfobacterales incertae sedis</taxon>
        <taxon>Candidatus Desulfaltia</taxon>
    </lineage>
</organism>
<evidence type="ECO:0000256" key="6">
    <source>
        <dbReference type="ARBA" id="ARBA00034078"/>
    </source>
</evidence>
<comment type="caution">
    <text evidence="8">The sequence shown here is derived from an EMBL/GenBank/DDBJ whole genome shotgun (WGS) entry which is preliminary data.</text>
</comment>
<feature type="binding site" evidence="7">
    <location>
        <position position="81"/>
    </location>
    <ligand>
        <name>[2Fe-2S] cluster</name>
        <dbReference type="ChEBI" id="CHEBI:190135"/>
    </ligand>
</feature>
<reference evidence="8 9" key="1">
    <citation type="submission" date="2020-08" db="EMBL/GenBank/DDBJ databases">
        <title>Bridging the membrane lipid divide: bacteria of the FCB group superphylum have the potential to synthesize archaeal ether lipids.</title>
        <authorList>
            <person name="Villanueva L."/>
            <person name="Von Meijenfeldt F.A.B."/>
            <person name="Westbye A.B."/>
            <person name="Yadav S."/>
            <person name="Hopmans E.C."/>
            <person name="Dutilh B.E."/>
            <person name="Sinninghe Damste J.S."/>
        </authorList>
    </citation>
    <scope>NUCLEOTIDE SEQUENCE [LARGE SCALE GENOMIC DNA]</scope>
    <source>
        <strain evidence="8">NIOZ-UU82</strain>
    </source>
</reference>
<dbReference type="Proteomes" id="UP000603545">
    <property type="component" value="Unassembled WGS sequence"/>
</dbReference>
<dbReference type="PANTHER" id="PTHR43342:SF1">
    <property type="entry name" value="BIFURCATING [FEFE] HYDROGENASE GAMMA SUBUNIT"/>
    <property type="match status" value="1"/>
</dbReference>
<dbReference type="PANTHER" id="PTHR43342">
    <property type="entry name" value="NADH-QUINONE OXIDOREDUCTASE, E SUBUNIT"/>
    <property type="match status" value="1"/>
</dbReference>
<dbReference type="Gene3D" id="1.10.10.1590">
    <property type="entry name" value="NADH-quinone oxidoreductase subunit E"/>
    <property type="match status" value="1"/>
</dbReference>
<dbReference type="GO" id="GO:0016491">
    <property type="term" value="F:oxidoreductase activity"/>
    <property type="evidence" value="ECO:0007669"/>
    <property type="project" value="InterPro"/>
</dbReference>
<dbReference type="InterPro" id="IPR028431">
    <property type="entry name" value="NADP_DH_HndA-like"/>
</dbReference>
<feature type="binding site" evidence="7">
    <location>
        <position position="121"/>
    </location>
    <ligand>
        <name>[2Fe-2S] cluster</name>
        <dbReference type="ChEBI" id="CHEBI:190135"/>
    </ligand>
</feature>
<protein>
    <submittedName>
        <fullName evidence="8">NAD(P)H-dependent oxidoreductase subunit E</fullName>
    </submittedName>
</protein>
<dbReference type="PIRSF" id="PIRSF000216">
    <property type="entry name" value="NADH_DH_24kDa"/>
    <property type="match status" value="1"/>
</dbReference>
<proteinExistence type="inferred from homology"/>
<comment type="cofactor">
    <cofactor evidence="6">
        <name>[2Fe-2S] cluster</name>
        <dbReference type="ChEBI" id="CHEBI:190135"/>
    </cofactor>
</comment>
<dbReference type="InterPro" id="IPR002023">
    <property type="entry name" value="NuoE-like"/>
</dbReference>
<dbReference type="InterPro" id="IPR042128">
    <property type="entry name" value="NuoE_dom"/>
</dbReference>
<evidence type="ECO:0000256" key="2">
    <source>
        <dbReference type="ARBA" id="ARBA00022714"/>
    </source>
</evidence>
<dbReference type="GO" id="GO:0046872">
    <property type="term" value="F:metal ion binding"/>
    <property type="evidence" value="ECO:0007669"/>
    <property type="project" value="UniProtKB-KW"/>
</dbReference>
<evidence type="ECO:0000256" key="4">
    <source>
        <dbReference type="ARBA" id="ARBA00023004"/>
    </source>
</evidence>
<comment type="cofactor">
    <cofactor evidence="7">
        <name>[2Fe-2S] cluster</name>
        <dbReference type="ChEBI" id="CHEBI:190135"/>
    </cofactor>
    <text evidence="7">Binds 1 [2Fe-2S] cluster.</text>
</comment>
<dbReference type="PROSITE" id="PS01099">
    <property type="entry name" value="COMPLEX1_24K"/>
    <property type="match status" value="1"/>
</dbReference>
<evidence type="ECO:0000256" key="3">
    <source>
        <dbReference type="ARBA" id="ARBA00022723"/>
    </source>
</evidence>
<keyword evidence="4 7" id="KW-0408">Iron</keyword>
<feature type="binding site" evidence="7">
    <location>
        <position position="117"/>
    </location>
    <ligand>
        <name>[2Fe-2S] cluster</name>
        <dbReference type="ChEBI" id="CHEBI:190135"/>
    </ligand>
</feature>
<feature type="binding site" evidence="7">
    <location>
        <position position="76"/>
    </location>
    <ligand>
        <name>[2Fe-2S] cluster</name>
        <dbReference type="ChEBI" id="CHEBI:190135"/>
    </ligand>
</feature>